<sequence length="52" mass="5366">MEDALETVAASATSAGWSPEEVAAALVELADNHMLALLANSDLARDLAALKK</sequence>
<evidence type="ECO:0000313" key="1">
    <source>
        <dbReference type="EMBL" id="SCB37526.1"/>
    </source>
</evidence>
<keyword evidence="2" id="KW-1185">Reference proteome</keyword>
<gene>
    <name evidence="1" type="ORF">GA0061100_11527</name>
</gene>
<protein>
    <submittedName>
        <fullName evidence="1">Uncharacterized protein</fullName>
    </submittedName>
</protein>
<organism evidence="1 2">
    <name type="scientific">Rhizobium hainanense</name>
    <dbReference type="NCBI Taxonomy" id="52131"/>
    <lineage>
        <taxon>Bacteria</taxon>
        <taxon>Pseudomonadati</taxon>
        <taxon>Pseudomonadota</taxon>
        <taxon>Alphaproteobacteria</taxon>
        <taxon>Hyphomicrobiales</taxon>
        <taxon>Rhizobiaceae</taxon>
        <taxon>Rhizobium/Agrobacterium group</taxon>
        <taxon>Rhizobium</taxon>
    </lineage>
</organism>
<dbReference type="EMBL" id="FMAC01000015">
    <property type="protein sequence ID" value="SCB37526.1"/>
    <property type="molecule type" value="Genomic_DNA"/>
</dbReference>
<dbReference type="AlphaFoldDB" id="A0A1C3WCB2"/>
<reference evidence="2" key="1">
    <citation type="submission" date="2016-08" db="EMBL/GenBank/DDBJ databases">
        <authorList>
            <person name="Varghese N."/>
            <person name="Submissions Spin"/>
        </authorList>
    </citation>
    <scope>NUCLEOTIDE SEQUENCE [LARGE SCALE GENOMIC DNA]</scope>
    <source>
        <strain evidence="2">CCBAU 57015</strain>
    </source>
</reference>
<dbReference type="STRING" id="52131.GA0061100_11527"/>
<accession>A0A1C3WCB2</accession>
<dbReference type="Proteomes" id="UP000186228">
    <property type="component" value="Unassembled WGS sequence"/>
</dbReference>
<evidence type="ECO:0000313" key="2">
    <source>
        <dbReference type="Proteomes" id="UP000186228"/>
    </source>
</evidence>
<proteinExistence type="predicted"/>
<name>A0A1C3WCB2_9HYPH</name>